<evidence type="ECO:0000313" key="2">
    <source>
        <dbReference type="Proteomes" id="UP000318126"/>
    </source>
</evidence>
<organism evidence="1 2">
    <name type="scientific">Shewanella hanedai</name>
    <name type="common">Alteromonas hanedai</name>
    <dbReference type="NCBI Taxonomy" id="25"/>
    <lineage>
        <taxon>Bacteria</taxon>
        <taxon>Pseudomonadati</taxon>
        <taxon>Pseudomonadota</taxon>
        <taxon>Gammaproteobacteria</taxon>
        <taxon>Alteromonadales</taxon>
        <taxon>Shewanellaceae</taxon>
        <taxon>Shewanella</taxon>
    </lineage>
</organism>
<proteinExistence type="predicted"/>
<dbReference type="Pfam" id="PF12094">
    <property type="entry name" value="DUF3570"/>
    <property type="match status" value="1"/>
</dbReference>
<accession>A0A553JN74</accession>
<reference evidence="2" key="1">
    <citation type="submission" date="2019-07" db="EMBL/GenBank/DDBJ databases">
        <title>Shewanella sp. YLB-08 draft genomic sequence.</title>
        <authorList>
            <person name="Yu L."/>
        </authorList>
    </citation>
    <scope>NUCLEOTIDE SEQUENCE [LARGE SCALE GENOMIC DNA]</scope>
    <source>
        <strain evidence="2">JCM 20706</strain>
    </source>
</reference>
<evidence type="ECO:0000313" key="1">
    <source>
        <dbReference type="EMBL" id="TRY13914.1"/>
    </source>
</evidence>
<dbReference type="EMBL" id="VKGK01000015">
    <property type="protein sequence ID" value="TRY13914.1"/>
    <property type="molecule type" value="Genomic_DNA"/>
</dbReference>
<keyword evidence="2" id="KW-1185">Reference proteome</keyword>
<dbReference type="InterPro" id="IPR021953">
    <property type="entry name" value="DUF3570"/>
</dbReference>
<protein>
    <submittedName>
        <fullName evidence="1">DUF3570 domain-containing protein</fullName>
    </submittedName>
</protein>
<gene>
    <name evidence="1" type="ORF">FN961_13470</name>
</gene>
<dbReference type="Proteomes" id="UP000318126">
    <property type="component" value="Unassembled WGS sequence"/>
</dbReference>
<comment type="caution">
    <text evidence="1">The sequence shown here is derived from an EMBL/GenBank/DDBJ whole genome shotgun (WGS) entry which is preliminary data.</text>
</comment>
<sequence>MWVQLTRMSEDAKIQAKQDNSSCLELSSLLECAKPKRYKNISKSLTIASLALFSSPSFAGDTVQENSGSELVNNITESEKKKSAESFGGKQLEVTKIDMALLYYQEPNRVTAAEGIVNLQASYGDKSVLDGKLLLDTLSGASPNGAVPQLQQQTFTRPSGNGVYHAVNGDTPLDDTFKDTRLQINGSWVETLSSADKVNFGFHLSREYDYTSLGLNTGAEHSFNRGNSSVNTALGYYYDIVDPVGGRPVAWAPMLYREDFSSQVEFEDEFDKTRQESSAEKQTLDISFGFTQLLNRYWLVQGNYSVSYLNGYMTDPYKIISLVDYTGTAQGYRYEHRPDSRLKNSVYLLTKGALDTGVVDFSYRYSLDDWGIKSHTFETHYRYQFTSTFYGQLHLRYYRQSAADFYHTFLLDTAKEPVYGSADSRLGALDTYTFGVKFGHKLPDGFNISYRLELYQHKPLDNGAERVGQLAELALFEQVDAVIAQVGFTF</sequence>
<dbReference type="OrthoDB" id="5450709at2"/>
<dbReference type="AlphaFoldDB" id="A0A553JN74"/>
<name>A0A553JN74_SHEHA</name>